<sequence length="430" mass="47549">MKVAIAGAGLGGLTAALCFSKAGHEVKVFEKQTGQSRTGGILGLRPSALRVLYDHGLREKIEAISLELGEAQFRMLMNGDVFRTSDLHEDQVAEEGLMQMTVRQKLSKVLYEAVVEAEVEVKYGVGVEDFEEDSNEVKLSLEDGSSYTADMLLAADGIRSKLRSKILDDIPQSEHDPVVTDTTFYVFHIPATQLNASIKERMSKTSGPWMKMTAWMGKDTWAMSAFDVLNDYLNLGLAIVEPTSQTSLWNEGGDVKYVQDFFQDRACEDVREALDLAGHCDRWRLAWMPELPRWTSAGGRAALLGDSAHAILPNGGAGITLTIEDIGALNHLFSKLGTSDIPRTLRLWNQACKPRSDKLREFGCFNLRRLQGDQEAIALTQKAMKEEVGIDRKAVKADREAPFSKLAFARWLSGYDPVATADEVLQSEGR</sequence>
<dbReference type="InterPro" id="IPR002938">
    <property type="entry name" value="FAD-bd"/>
</dbReference>
<feature type="domain" description="FAD-binding" evidence="7">
    <location>
        <begin position="2"/>
        <end position="212"/>
    </location>
</feature>
<evidence type="ECO:0000256" key="4">
    <source>
        <dbReference type="ARBA" id="ARBA00022827"/>
    </source>
</evidence>
<keyword evidence="6" id="KW-0503">Monooxygenase</keyword>
<dbReference type="Proteomes" id="UP001305779">
    <property type="component" value="Unassembled WGS sequence"/>
</dbReference>
<evidence type="ECO:0000259" key="7">
    <source>
        <dbReference type="Pfam" id="PF01494"/>
    </source>
</evidence>
<evidence type="ECO:0000313" key="9">
    <source>
        <dbReference type="Proteomes" id="UP001305779"/>
    </source>
</evidence>
<dbReference type="InterPro" id="IPR050493">
    <property type="entry name" value="FAD-dep_Monooxygenase_BioMet"/>
</dbReference>
<keyword evidence="3" id="KW-0285">Flavoprotein</keyword>
<dbReference type="Pfam" id="PF01494">
    <property type="entry name" value="FAD_binding_3"/>
    <property type="match status" value="1"/>
</dbReference>
<evidence type="ECO:0000313" key="8">
    <source>
        <dbReference type="EMBL" id="KAK4499005.1"/>
    </source>
</evidence>
<dbReference type="InterPro" id="IPR036188">
    <property type="entry name" value="FAD/NAD-bd_sf"/>
</dbReference>
<evidence type="ECO:0000256" key="2">
    <source>
        <dbReference type="ARBA" id="ARBA00007992"/>
    </source>
</evidence>
<evidence type="ECO:0000256" key="6">
    <source>
        <dbReference type="ARBA" id="ARBA00023033"/>
    </source>
</evidence>
<gene>
    <name evidence="8" type="ORF">PRZ48_009517</name>
</gene>
<comment type="similarity">
    <text evidence="2">Belongs to the paxM FAD-dependent monooxygenase family.</text>
</comment>
<protein>
    <recommendedName>
        <fullName evidence="7">FAD-binding domain-containing protein</fullName>
    </recommendedName>
</protein>
<comment type="caution">
    <text evidence="8">The sequence shown here is derived from an EMBL/GenBank/DDBJ whole genome shotgun (WGS) entry which is preliminary data.</text>
</comment>
<organism evidence="8 9">
    <name type="scientific">Zasmidium cellare</name>
    <name type="common">Wine cellar mold</name>
    <name type="synonym">Racodium cellare</name>
    <dbReference type="NCBI Taxonomy" id="395010"/>
    <lineage>
        <taxon>Eukaryota</taxon>
        <taxon>Fungi</taxon>
        <taxon>Dikarya</taxon>
        <taxon>Ascomycota</taxon>
        <taxon>Pezizomycotina</taxon>
        <taxon>Dothideomycetes</taxon>
        <taxon>Dothideomycetidae</taxon>
        <taxon>Mycosphaerellales</taxon>
        <taxon>Mycosphaerellaceae</taxon>
        <taxon>Zasmidium</taxon>
    </lineage>
</organism>
<dbReference type="SUPFAM" id="SSF51905">
    <property type="entry name" value="FAD/NAD(P)-binding domain"/>
    <property type="match status" value="1"/>
</dbReference>
<proteinExistence type="inferred from homology"/>
<dbReference type="Gene3D" id="3.50.50.60">
    <property type="entry name" value="FAD/NAD(P)-binding domain"/>
    <property type="match status" value="1"/>
</dbReference>
<dbReference type="EMBL" id="JAXOVC010000007">
    <property type="protein sequence ID" value="KAK4499005.1"/>
    <property type="molecule type" value="Genomic_DNA"/>
</dbReference>
<comment type="cofactor">
    <cofactor evidence="1">
        <name>FAD</name>
        <dbReference type="ChEBI" id="CHEBI:57692"/>
    </cofactor>
</comment>
<reference evidence="8 9" key="1">
    <citation type="journal article" date="2023" name="G3 (Bethesda)">
        <title>A chromosome-level genome assembly of Zasmidium syzygii isolated from banana leaves.</title>
        <authorList>
            <person name="van Westerhoven A.C."/>
            <person name="Mehrabi R."/>
            <person name="Talebi R."/>
            <person name="Steentjes M.B.F."/>
            <person name="Corcolon B."/>
            <person name="Chong P.A."/>
            <person name="Kema G.H.J."/>
            <person name="Seidl M.F."/>
        </authorList>
    </citation>
    <scope>NUCLEOTIDE SEQUENCE [LARGE SCALE GENOMIC DNA]</scope>
    <source>
        <strain evidence="8 9">P124</strain>
    </source>
</reference>
<evidence type="ECO:0000256" key="3">
    <source>
        <dbReference type="ARBA" id="ARBA00022630"/>
    </source>
</evidence>
<evidence type="ECO:0000256" key="1">
    <source>
        <dbReference type="ARBA" id="ARBA00001974"/>
    </source>
</evidence>
<keyword evidence="5" id="KW-0560">Oxidoreductase</keyword>
<evidence type="ECO:0000256" key="5">
    <source>
        <dbReference type="ARBA" id="ARBA00023002"/>
    </source>
</evidence>
<keyword evidence="4" id="KW-0274">FAD</keyword>
<dbReference type="PANTHER" id="PTHR13789">
    <property type="entry name" value="MONOOXYGENASE"/>
    <property type="match status" value="1"/>
</dbReference>
<dbReference type="PANTHER" id="PTHR13789:SF315">
    <property type="entry name" value="FAD-DEPENDENT MONOOXYGENASE MDPD"/>
    <property type="match status" value="1"/>
</dbReference>
<keyword evidence="9" id="KW-1185">Reference proteome</keyword>
<dbReference type="PRINTS" id="PR00420">
    <property type="entry name" value="RNGMNOXGNASE"/>
</dbReference>
<accession>A0ABR0ECX9</accession>
<name>A0ABR0ECX9_ZASCE</name>